<keyword evidence="1 2" id="KW-0694">RNA-binding</keyword>
<dbReference type="Proteomes" id="UP000478052">
    <property type="component" value="Unassembled WGS sequence"/>
</dbReference>
<protein>
    <submittedName>
        <fullName evidence="5">Putative RNA-binding protein 46</fullName>
    </submittedName>
</protein>
<sequence length="234" mass="26752">MQTDVADISTTTRPRLPRSSPFPCLRSLDGQPPPTAQGIRICRRRTSSSFGHKTINFNKTRKIVMADLLVDMDYAIMTINSQIVYKPTCQRDDPEPDNDREVYVGNLPQHYTIEKFVNFAKKCGSIYSVRLLKGSGGLNKGFGYIMYRSLAAVDIAIETYNGTFLTESDTNKPLIVQKSLRNTIMMIYGLSQRNNNKHYIRTEINYFVINHPSLLLKFECEDDTKLFISFKSLK</sequence>
<dbReference type="InterPro" id="IPR000504">
    <property type="entry name" value="RRM_dom"/>
</dbReference>
<evidence type="ECO:0000256" key="2">
    <source>
        <dbReference type="PROSITE-ProRule" id="PRU00176"/>
    </source>
</evidence>
<dbReference type="AlphaFoldDB" id="A0A6G0YW11"/>
<dbReference type="InterPro" id="IPR012677">
    <property type="entry name" value="Nucleotide-bd_a/b_plait_sf"/>
</dbReference>
<dbReference type="OrthoDB" id="442677at2759"/>
<dbReference type="PANTHER" id="PTHR21245">
    <property type="entry name" value="HETEROGENEOUS NUCLEAR RIBONUCLEOPROTEIN"/>
    <property type="match status" value="1"/>
</dbReference>
<dbReference type="InterPro" id="IPR035979">
    <property type="entry name" value="RBD_domain_sf"/>
</dbReference>
<evidence type="ECO:0000313" key="6">
    <source>
        <dbReference type="Proteomes" id="UP000478052"/>
    </source>
</evidence>
<accession>A0A6G0YW11</accession>
<organism evidence="5 6">
    <name type="scientific">Aphis craccivora</name>
    <name type="common">Cowpea aphid</name>
    <dbReference type="NCBI Taxonomy" id="307492"/>
    <lineage>
        <taxon>Eukaryota</taxon>
        <taxon>Metazoa</taxon>
        <taxon>Ecdysozoa</taxon>
        <taxon>Arthropoda</taxon>
        <taxon>Hexapoda</taxon>
        <taxon>Insecta</taxon>
        <taxon>Pterygota</taxon>
        <taxon>Neoptera</taxon>
        <taxon>Paraneoptera</taxon>
        <taxon>Hemiptera</taxon>
        <taxon>Sternorrhyncha</taxon>
        <taxon>Aphidomorpha</taxon>
        <taxon>Aphidoidea</taxon>
        <taxon>Aphididae</taxon>
        <taxon>Aphidini</taxon>
        <taxon>Aphis</taxon>
        <taxon>Aphis</taxon>
    </lineage>
</organism>
<feature type="domain" description="RRM" evidence="4">
    <location>
        <begin position="100"/>
        <end position="181"/>
    </location>
</feature>
<dbReference type="Pfam" id="PF00076">
    <property type="entry name" value="RRM_1"/>
    <property type="match status" value="1"/>
</dbReference>
<dbReference type="GO" id="GO:0003723">
    <property type="term" value="F:RNA binding"/>
    <property type="evidence" value="ECO:0007669"/>
    <property type="project" value="UniProtKB-UniRule"/>
</dbReference>
<evidence type="ECO:0000256" key="3">
    <source>
        <dbReference type="SAM" id="MobiDB-lite"/>
    </source>
</evidence>
<keyword evidence="6" id="KW-1185">Reference proteome</keyword>
<dbReference type="SMART" id="SM00360">
    <property type="entry name" value="RRM"/>
    <property type="match status" value="1"/>
</dbReference>
<name>A0A6G0YW11_APHCR</name>
<dbReference type="Gene3D" id="3.30.70.330">
    <property type="match status" value="1"/>
</dbReference>
<evidence type="ECO:0000313" key="5">
    <source>
        <dbReference type="EMBL" id="KAF0762252.1"/>
    </source>
</evidence>
<comment type="caution">
    <text evidence="5">The sequence shown here is derived from an EMBL/GenBank/DDBJ whole genome shotgun (WGS) entry which is preliminary data.</text>
</comment>
<proteinExistence type="predicted"/>
<feature type="compositionally biased region" description="Polar residues" evidence="3">
    <location>
        <begin position="1"/>
        <end position="13"/>
    </location>
</feature>
<gene>
    <name evidence="5" type="ORF">FWK35_00015067</name>
</gene>
<reference evidence="5 6" key="1">
    <citation type="submission" date="2019-08" db="EMBL/GenBank/DDBJ databases">
        <title>Whole genome of Aphis craccivora.</title>
        <authorList>
            <person name="Voronova N.V."/>
            <person name="Shulinski R.S."/>
            <person name="Bandarenka Y.V."/>
            <person name="Zhorov D.G."/>
            <person name="Warner D."/>
        </authorList>
    </citation>
    <scope>NUCLEOTIDE SEQUENCE [LARGE SCALE GENOMIC DNA]</scope>
    <source>
        <strain evidence="5">180601</strain>
        <tissue evidence="5">Whole Body</tissue>
    </source>
</reference>
<dbReference type="EMBL" id="VUJU01002184">
    <property type="protein sequence ID" value="KAF0762252.1"/>
    <property type="molecule type" value="Genomic_DNA"/>
</dbReference>
<feature type="region of interest" description="Disordered" evidence="3">
    <location>
        <begin position="1"/>
        <end position="37"/>
    </location>
</feature>
<dbReference type="SUPFAM" id="SSF54928">
    <property type="entry name" value="RNA-binding domain, RBD"/>
    <property type="match status" value="1"/>
</dbReference>
<dbReference type="CDD" id="cd00590">
    <property type="entry name" value="RRM_SF"/>
    <property type="match status" value="1"/>
</dbReference>
<dbReference type="PROSITE" id="PS50102">
    <property type="entry name" value="RRM"/>
    <property type="match status" value="1"/>
</dbReference>
<evidence type="ECO:0000256" key="1">
    <source>
        <dbReference type="ARBA" id="ARBA00022884"/>
    </source>
</evidence>
<evidence type="ECO:0000259" key="4">
    <source>
        <dbReference type="PROSITE" id="PS50102"/>
    </source>
</evidence>